<keyword evidence="4" id="KW-0698">rRNA processing</keyword>
<evidence type="ECO:0000313" key="18">
    <source>
        <dbReference type="EMBL" id="KAK7198021.1"/>
    </source>
</evidence>
<dbReference type="GO" id="GO:0000956">
    <property type="term" value="P:nuclear-transcribed mRNA catabolic process"/>
    <property type="evidence" value="ECO:0007669"/>
    <property type="project" value="TreeGrafter"/>
</dbReference>
<dbReference type="FunFam" id="3.40.50.12390:FF:000005">
    <property type="entry name" value="5'-3' exoribonuclease 2"/>
    <property type="match status" value="1"/>
</dbReference>
<feature type="region of interest" description="Disordered" evidence="12">
    <location>
        <begin position="1273"/>
        <end position="1375"/>
    </location>
</feature>
<dbReference type="InterPro" id="IPR047008">
    <property type="entry name" value="XRN1_SH3_sf"/>
</dbReference>
<keyword evidence="5" id="KW-0507">mRNA processing</keyword>
<keyword evidence="10" id="KW-0804">Transcription</keyword>
<dbReference type="EMBL" id="JAECZO010000128">
    <property type="protein sequence ID" value="KAK7198021.1"/>
    <property type="molecule type" value="Genomic_DNA"/>
</dbReference>
<feature type="compositionally biased region" description="Low complexity" evidence="12">
    <location>
        <begin position="1472"/>
        <end position="1488"/>
    </location>
</feature>
<evidence type="ECO:0000256" key="8">
    <source>
        <dbReference type="ARBA" id="ARBA00022839"/>
    </source>
</evidence>
<feature type="compositionally biased region" description="Low complexity" evidence="12">
    <location>
        <begin position="1317"/>
        <end position="1336"/>
    </location>
</feature>
<evidence type="ECO:0000256" key="6">
    <source>
        <dbReference type="ARBA" id="ARBA00022722"/>
    </source>
</evidence>
<evidence type="ECO:0000259" key="13">
    <source>
        <dbReference type="Pfam" id="PF03159"/>
    </source>
</evidence>
<comment type="caution">
    <text evidence="18">The sequence shown here is derived from an EMBL/GenBank/DDBJ whole genome shotgun (WGS) entry which is preliminary data.</text>
</comment>
<evidence type="ECO:0000256" key="5">
    <source>
        <dbReference type="ARBA" id="ARBA00022664"/>
    </source>
</evidence>
<dbReference type="Proteomes" id="UP001430356">
    <property type="component" value="Unassembled WGS sequence"/>
</dbReference>
<feature type="region of interest" description="Disordered" evidence="12">
    <location>
        <begin position="1390"/>
        <end position="1491"/>
    </location>
</feature>
<evidence type="ECO:0000256" key="3">
    <source>
        <dbReference type="ARBA" id="ARBA00022472"/>
    </source>
</evidence>
<evidence type="ECO:0000256" key="12">
    <source>
        <dbReference type="SAM" id="MobiDB-lite"/>
    </source>
</evidence>
<dbReference type="Pfam" id="PF18332">
    <property type="entry name" value="XRN1_D1"/>
    <property type="match status" value="1"/>
</dbReference>
<evidence type="ECO:0000259" key="17">
    <source>
        <dbReference type="Pfam" id="PF18334"/>
    </source>
</evidence>
<evidence type="ECO:0000313" key="19">
    <source>
        <dbReference type="Proteomes" id="UP001430356"/>
    </source>
</evidence>
<dbReference type="InterPro" id="IPR041412">
    <property type="entry name" value="Xrn1_helical"/>
</dbReference>
<dbReference type="Gene3D" id="1.25.40.1050">
    <property type="match status" value="1"/>
</dbReference>
<keyword evidence="8" id="KW-0269">Exonuclease</keyword>
<dbReference type="InterPro" id="IPR040992">
    <property type="entry name" value="XRN1_D1"/>
</dbReference>
<accession>A0AAW0EWX1</accession>
<feature type="domain" description="Xrn1 N-terminal" evidence="13">
    <location>
        <begin position="1"/>
        <end position="227"/>
    </location>
</feature>
<dbReference type="GO" id="GO:0006397">
    <property type="term" value="P:mRNA processing"/>
    <property type="evidence" value="ECO:0007669"/>
    <property type="project" value="UniProtKB-KW"/>
</dbReference>
<dbReference type="GO" id="GO:0004534">
    <property type="term" value="F:5'-3' RNA exonuclease activity"/>
    <property type="evidence" value="ECO:0007669"/>
    <property type="project" value="TreeGrafter"/>
</dbReference>
<protein>
    <recommendedName>
        <fullName evidence="2">5'-3' exoribonuclease 2</fullName>
    </recommendedName>
</protein>
<gene>
    <name evidence="18" type="ORF">NESM_000757500</name>
</gene>
<feature type="compositionally biased region" description="Polar residues" evidence="12">
    <location>
        <begin position="1340"/>
        <end position="1357"/>
    </location>
</feature>
<keyword evidence="7" id="KW-0378">Hydrolase</keyword>
<keyword evidence="3" id="KW-0806">Transcription termination</keyword>
<feature type="compositionally biased region" description="Low complexity" evidence="12">
    <location>
        <begin position="1397"/>
        <end position="1406"/>
    </location>
</feature>
<sequence length="1547" mass="171024">MGVPKFFRWAAERYPSIITPFKDSPPPVDNLYLDINGIIHNCTHPNDVDATRRSPTEKEMIQGMFTYLEKLFNAIQPRKYFLLAVDGVAPRAKMNQQRQRRYRAGYEMMVAREEAVALGEEVPEEKDVFDSNCITPGTPFMVRVSKEFQYFITMKLSTDPAWQGCQIIFSGHDCPGEGEHKIVDFIRRRKMQPDYDPDETHCMYGLDADLVMLSLATHEPHFVLLREVVTFGPGSRKEREKQEEDEAKGLVKDKAFHKADEFVLLHINVFRDYLRLEVRECLAKVKSTVNFDFERVVDDFVFMCFFIGNDFLPTLPTVGINDGSMPTLLHLYVEHVLSKNKYLTGKGVIDWRYAEVWLNEVGKLEFETLRRRQQEEAEFQKNRARRNPTNETDSAPPMPITSILEFKQRYYGEKHGFAGGWDAGSEDMRQLREHYVEGLMWVMHYYYQGVPSWKWFFPHYYAPMASDMVSLAAIAARVSFDIGKPFQPHQQLLAVLPPMSYLSMPKAYWPLLRSPNSPLAKYLPEHIVIDREGARAPWEGIVLIPFIEEKTLLAAYDSVQRNVDPEDAANNVNGPPLRFRYDGKIAPRDLEDDMFGTLRNVLVARETYAFPHIDRFVPQLCDNVSIGSRQLEGFSTLQSKSELIQPIFESNIVSVFGRPTKNDSLILQMRDFFKAKSADQVVTLLGKEVLVGFPHYKRARVASIKDVHKSITASYSKEGTFSGTEEHKNNRDESAAFLKEADTHARFMKSQLGIAVEQVDVLVYVHRFNGMHVTRKGFIERHFATTWTCYPLQLLSTLDGIRMKEDSRYAERDRSDLDSAFGARCAYVGPQPKSKKSQMEVYGSCGVVVTAGQHDTTTQRGDQLTVRLKVFQEPLQLPAELLQFAAQRNWTALPQVAVGLEILPRTLTSICSSLVTSPQFGSRELGLCLKFTGRCIAKVGYAKLVQHSLNPWYMGNKDVFARMEKDTEDIGYHLEKAEKGDLVGNSSSNRGGSGTWYFSRDAQELLRSYVTRFRPLIQYLETGSVNSNSLEPQHFLTGKWREKEADEVLTEIEAFLAETGLRETPMITATEEAFPQPLLQLLESSLQAQQDRSFKELSLRQVSRNQLYFPVTRSSGGHLVPLPLPQEQTFYLGSRVVNCRATGTVPFGSQGTIVRLLASGREAEVVYDTPFTGGTRLDGRLKDTRAAITRLSALLVLRGTDSQERQPPQSIDSKAAASAASNGVAKLRELEFLLQANGVHVDSAGGAAAWPTPIPAALQSLVATGARTGAADATAATTTTQQRSGSGITSSPTANAASSIVPRPRSAVVTEPVSPPTTTTTTTAAAAAAAAATGAGKRSTPASATAHLSSRASSASPGVQERHSSPASLKITAAPGSSGISLQDLARHLPASASQRSPATAHAPAAAPAPPTPTASAPSASTATTTSTASPGAAAAASSSIFSIPAPKSAQHSQPPSSQHTQPQSPAPPSTASPQPSAESAEASVVSAPRRRSRDVIVIPDEFVSGRLKIRHTNSGQVFRKWLDTFTADAVQKALAELEQEETALLS</sequence>
<dbReference type="InterPro" id="IPR027073">
    <property type="entry name" value="5_3_exoribonuclease"/>
</dbReference>
<dbReference type="PANTHER" id="PTHR12341:SF75">
    <property type="entry name" value="EXONUCLEASE XRNA, PUTATIVE-RELATED"/>
    <property type="match status" value="1"/>
</dbReference>
<evidence type="ECO:0000259" key="15">
    <source>
        <dbReference type="Pfam" id="PF18129"/>
    </source>
</evidence>
<comment type="subcellular location">
    <subcellularLocation>
        <location evidence="1">Nucleus</location>
    </subcellularLocation>
</comment>
<dbReference type="PANTHER" id="PTHR12341">
    <property type="entry name" value="5'-&gt;3' EXORIBONUCLEASE"/>
    <property type="match status" value="1"/>
</dbReference>
<dbReference type="GO" id="GO:0006353">
    <property type="term" value="P:DNA-templated transcription termination"/>
    <property type="evidence" value="ECO:0007669"/>
    <property type="project" value="UniProtKB-KW"/>
</dbReference>
<dbReference type="CDD" id="cd18673">
    <property type="entry name" value="PIN_XRN1-2-like"/>
    <property type="match status" value="1"/>
</dbReference>
<keyword evidence="19" id="KW-1185">Reference proteome</keyword>
<feature type="domain" description="Exoribonuclease Xrn1 D2/D3" evidence="17">
    <location>
        <begin position="992"/>
        <end position="1093"/>
    </location>
</feature>
<keyword evidence="6" id="KW-0540">Nuclease</keyword>
<organism evidence="18 19">
    <name type="scientific">Novymonas esmeraldas</name>
    <dbReference type="NCBI Taxonomy" id="1808958"/>
    <lineage>
        <taxon>Eukaryota</taxon>
        <taxon>Discoba</taxon>
        <taxon>Euglenozoa</taxon>
        <taxon>Kinetoplastea</taxon>
        <taxon>Metakinetoplastina</taxon>
        <taxon>Trypanosomatida</taxon>
        <taxon>Trypanosomatidae</taxon>
        <taxon>Novymonas</taxon>
    </lineage>
</organism>
<feature type="compositionally biased region" description="Low complexity" evidence="12">
    <location>
        <begin position="1414"/>
        <end position="1464"/>
    </location>
</feature>
<feature type="region of interest" description="Disordered" evidence="12">
    <location>
        <begin position="377"/>
        <end position="397"/>
    </location>
</feature>
<proteinExistence type="predicted"/>
<dbReference type="InterPro" id="IPR041106">
    <property type="entry name" value="XRN1_D2_D3"/>
</dbReference>
<dbReference type="Gene3D" id="2.30.30.750">
    <property type="match status" value="1"/>
</dbReference>
<keyword evidence="11" id="KW-0539">Nucleus</keyword>
<evidence type="ECO:0000259" key="16">
    <source>
        <dbReference type="Pfam" id="PF18332"/>
    </source>
</evidence>
<dbReference type="InterPro" id="IPR047007">
    <property type="entry name" value="XRN1_D1_sf"/>
</dbReference>
<dbReference type="GO" id="GO:0003723">
    <property type="term" value="F:RNA binding"/>
    <property type="evidence" value="ECO:0007669"/>
    <property type="project" value="TreeGrafter"/>
</dbReference>
<dbReference type="Gene3D" id="2.170.260.40">
    <property type="match status" value="1"/>
</dbReference>
<dbReference type="Pfam" id="PF18129">
    <property type="entry name" value="SH3_12"/>
    <property type="match status" value="1"/>
</dbReference>
<dbReference type="Gene3D" id="3.40.50.12390">
    <property type="match status" value="2"/>
</dbReference>
<dbReference type="GO" id="GO:0005634">
    <property type="term" value="C:nucleus"/>
    <property type="evidence" value="ECO:0007669"/>
    <property type="project" value="UniProtKB-SubCell"/>
</dbReference>
<dbReference type="InterPro" id="IPR004859">
    <property type="entry name" value="Xrn1_N"/>
</dbReference>
<feature type="domain" description="Xrn1 helical" evidence="14">
    <location>
        <begin position="406"/>
        <end position="572"/>
    </location>
</feature>
<feature type="domain" description="5'-3' exoribonuclease 1 D1" evidence="16">
    <location>
        <begin position="620"/>
        <end position="812"/>
    </location>
</feature>
<dbReference type="InterPro" id="IPR041385">
    <property type="entry name" value="SH3_12"/>
</dbReference>
<evidence type="ECO:0000256" key="1">
    <source>
        <dbReference type="ARBA" id="ARBA00004123"/>
    </source>
</evidence>
<evidence type="ECO:0000256" key="10">
    <source>
        <dbReference type="ARBA" id="ARBA00023163"/>
    </source>
</evidence>
<evidence type="ECO:0000256" key="2">
    <source>
        <dbReference type="ARBA" id="ARBA00013845"/>
    </source>
</evidence>
<evidence type="ECO:0000256" key="11">
    <source>
        <dbReference type="ARBA" id="ARBA00023242"/>
    </source>
</evidence>
<name>A0AAW0EWX1_9TRYP</name>
<dbReference type="Pfam" id="PF03159">
    <property type="entry name" value="XRN_N"/>
    <property type="match status" value="1"/>
</dbReference>
<feature type="domain" description="5'-3' exoribonuclease 1 SH3-like" evidence="15">
    <location>
        <begin position="1128"/>
        <end position="1195"/>
    </location>
</feature>
<evidence type="ECO:0000256" key="4">
    <source>
        <dbReference type="ARBA" id="ARBA00022552"/>
    </source>
</evidence>
<feature type="domain" description="Xrn1 helical" evidence="14">
    <location>
        <begin position="291"/>
        <end position="393"/>
    </location>
</feature>
<keyword evidence="9" id="KW-0805">Transcription regulation</keyword>
<reference evidence="18 19" key="1">
    <citation type="journal article" date="2021" name="MBio">
        <title>A New Model Trypanosomatid, Novymonas esmeraldas: Genomic Perception of Its 'Candidatus Pandoraea novymonadis' Endosymbiont.</title>
        <authorList>
            <person name="Zakharova A."/>
            <person name="Saura A."/>
            <person name="Butenko A."/>
            <person name="Podesvova L."/>
            <person name="Warmusova S."/>
            <person name="Kostygov A.Y."/>
            <person name="Nenarokova A."/>
            <person name="Lukes J."/>
            <person name="Opperdoes F.R."/>
            <person name="Yurchenko V."/>
        </authorList>
    </citation>
    <scope>NUCLEOTIDE SEQUENCE [LARGE SCALE GENOMIC DNA]</scope>
    <source>
        <strain evidence="18 19">E262AT.01</strain>
    </source>
</reference>
<feature type="compositionally biased region" description="Low complexity" evidence="12">
    <location>
        <begin position="1273"/>
        <end position="1291"/>
    </location>
</feature>
<evidence type="ECO:0000259" key="14">
    <source>
        <dbReference type="Pfam" id="PF17846"/>
    </source>
</evidence>
<dbReference type="Pfam" id="PF18334">
    <property type="entry name" value="XRN1_D2_D3"/>
    <property type="match status" value="1"/>
</dbReference>
<evidence type="ECO:0000256" key="9">
    <source>
        <dbReference type="ARBA" id="ARBA00023015"/>
    </source>
</evidence>
<dbReference type="Pfam" id="PF17846">
    <property type="entry name" value="XRN_M"/>
    <property type="match status" value="2"/>
</dbReference>
<dbReference type="GO" id="GO:0006364">
    <property type="term" value="P:rRNA processing"/>
    <property type="evidence" value="ECO:0007669"/>
    <property type="project" value="UniProtKB-KW"/>
</dbReference>
<evidence type="ECO:0000256" key="7">
    <source>
        <dbReference type="ARBA" id="ARBA00022801"/>
    </source>
</evidence>